<protein>
    <submittedName>
        <fullName evidence="1">Uncharacterized protein</fullName>
    </submittedName>
</protein>
<accession>A0A024B3Y1</accession>
<organism evidence="1">
    <name type="scientific">Vibrio parahaemolyticus</name>
    <dbReference type="NCBI Taxonomy" id="670"/>
    <lineage>
        <taxon>Bacteria</taxon>
        <taxon>Pseudomonadati</taxon>
        <taxon>Pseudomonadota</taxon>
        <taxon>Gammaproteobacteria</taxon>
        <taxon>Vibrionales</taxon>
        <taxon>Vibrionaceae</taxon>
        <taxon>Vibrio</taxon>
    </lineage>
</organism>
<dbReference type="AlphaFoldDB" id="A0A024B3Y1"/>
<proteinExistence type="predicted"/>
<dbReference type="RefSeq" id="WP_031855794.1">
    <property type="nucleotide sequence ID" value="NZ_CP020035.1"/>
</dbReference>
<dbReference type="PATRIC" id="fig|670.381.peg.2763"/>
<evidence type="ECO:0000313" key="1">
    <source>
        <dbReference type="EMBL" id="AHZ10936.1"/>
    </source>
</evidence>
<reference evidence="1" key="1">
    <citation type="submission" date="2014-02" db="EMBL/GenBank/DDBJ databases">
        <title>Insectcidical toxin genes in the bacterium Vibrio parahaemolyticus isolated from acute hepatopancreatic necrosis disease-affected shrimp.</title>
        <authorList>
            <person name="Tang K.F.J."/>
            <person name="Lightner D.V."/>
        </authorList>
    </citation>
    <scope>NUCLEOTIDE SEQUENCE</scope>
    <source>
        <strain evidence="1">A3</strain>
    </source>
</reference>
<dbReference type="EMBL" id="KJ468740">
    <property type="protein sequence ID" value="AHZ10936.1"/>
    <property type="molecule type" value="Genomic_DNA"/>
</dbReference>
<sequence length="111" mass="12700">MKIMLGFDSLLICKECVEYLSYLHNEEMFELSPEVAAVIFNAYCSLRLLRRSLPNASLGLSFTTLKQELSKAIDDLDMAIKQSEITIHEKLIIHLDDLKCQLSTLLCLYDI</sequence>
<gene>
    <name evidence="1" type="ORF">tc_PAI_034</name>
</gene>
<name>A0A024B3Y1_VIBPH</name>